<dbReference type="Pfam" id="PF00078">
    <property type="entry name" value="RVT_1"/>
    <property type="match status" value="1"/>
</dbReference>
<dbReference type="InterPro" id="IPR043128">
    <property type="entry name" value="Rev_trsase/Diguanyl_cyclase"/>
</dbReference>
<dbReference type="Pfam" id="PF00183">
    <property type="entry name" value="HSP90"/>
    <property type="match status" value="1"/>
</dbReference>
<accession>A0ABY9C7S8</accession>
<dbReference type="Proteomes" id="UP001227230">
    <property type="component" value="Chromosome 7"/>
</dbReference>
<sequence>MMHRDVEVYVDDMIVKSRDRVDHLIVLERFFERIRQFKLRLNPKKCTFGVTSRKLLGYMVSERGIEADPDKIRVILDMLALRTERKIRGFFGRLQYISRFIARLTDIYHLASLPISDGRAIDDDFPDEDVVVVTSLSGWRMYFDGAANQSGYGIGVLLISPHGDHIPRSIRLAFSDRHPATNNIVEYETCILGIDIDLELGIRQMEVFGDSNMVLRQIQATLASMIDIPTDATVHPLLIVSRSTPTYCCLIDETEFDDGLPGKLAEWLCYHSTKSGDELTSLRDYITGENKKAVESSQFLEKLKKIGYGFLFMVDTIDEYAMGQLKEFEGKKLVPTTNEGLKFDESEDGKKKYTCKCGEDHGGPDT</sequence>
<dbReference type="InterPro" id="IPR001404">
    <property type="entry name" value="Hsp90_fam"/>
</dbReference>
<dbReference type="InterPro" id="IPR043502">
    <property type="entry name" value="DNA/RNA_pol_sf"/>
</dbReference>
<dbReference type="PROSITE" id="PS50878">
    <property type="entry name" value="RT_POL"/>
    <property type="match status" value="1"/>
</dbReference>
<dbReference type="InterPro" id="IPR000477">
    <property type="entry name" value="RT_dom"/>
</dbReference>
<protein>
    <recommendedName>
        <fullName evidence="3">Reverse transcriptase domain-containing protein</fullName>
    </recommendedName>
</protein>
<evidence type="ECO:0000256" key="1">
    <source>
        <dbReference type="ARBA" id="ARBA00008239"/>
    </source>
</evidence>
<dbReference type="InterPro" id="IPR002156">
    <property type="entry name" value="RNaseH_domain"/>
</dbReference>
<dbReference type="Gene3D" id="3.30.70.270">
    <property type="match status" value="1"/>
</dbReference>
<evidence type="ECO:0000313" key="4">
    <source>
        <dbReference type="EMBL" id="WJZ91051.1"/>
    </source>
</evidence>
<dbReference type="PANTHER" id="PTHR48475:SF1">
    <property type="entry name" value="RNASE H TYPE-1 DOMAIN-CONTAINING PROTEIN"/>
    <property type="match status" value="1"/>
</dbReference>
<dbReference type="Pfam" id="PF13456">
    <property type="entry name" value="RVT_3"/>
    <property type="match status" value="1"/>
</dbReference>
<keyword evidence="2" id="KW-0143">Chaperone</keyword>
<dbReference type="Gene3D" id="3.30.420.10">
    <property type="entry name" value="Ribonuclease H-like superfamily/Ribonuclease H"/>
    <property type="match status" value="1"/>
</dbReference>
<dbReference type="InterPro" id="IPR020568">
    <property type="entry name" value="Ribosomal_Su5_D2-typ_SF"/>
</dbReference>
<name>A0ABY9C7S8_VITVI</name>
<gene>
    <name evidence="4" type="ORF">VitviT2T_010160</name>
</gene>
<reference evidence="4 5" key="1">
    <citation type="journal article" date="2023" name="Hortic Res">
        <title>The complete reference genome for grapevine (Vitis vinifera L.) genetics and breeding.</title>
        <authorList>
            <person name="Shi X."/>
            <person name="Cao S."/>
            <person name="Wang X."/>
            <person name="Huang S."/>
            <person name="Wang Y."/>
            <person name="Liu Z."/>
            <person name="Liu W."/>
            <person name="Leng X."/>
            <person name="Peng Y."/>
            <person name="Wang N."/>
            <person name="Wang Y."/>
            <person name="Ma Z."/>
            <person name="Xu X."/>
            <person name="Zhang F."/>
            <person name="Xue H."/>
            <person name="Zhong H."/>
            <person name="Wang Y."/>
            <person name="Zhang K."/>
            <person name="Velt A."/>
            <person name="Avia K."/>
            <person name="Holtgrawe D."/>
            <person name="Grimplet J."/>
            <person name="Matus J.T."/>
            <person name="Ware D."/>
            <person name="Wu X."/>
            <person name="Wang H."/>
            <person name="Liu C."/>
            <person name="Fang Y."/>
            <person name="Rustenholz C."/>
            <person name="Cheng Z."/>
            <person name="Xiao H."/>
            <person name="Zhou Y."/>
        </authorList>
    </citation>
    <scope>NUCLEOTIDE SEQUENCE [LARGE SCALE GENOMIC DNA]</scope>
    <source>
        <strain evidence="5">cv. Pinot noir / PN40024</strain>
        <tissue evidence="4">Leaf</tissue>
    </source>
</reference>
<evidence type="ECO:0000313" key="5">
    <source>
        <dbReference type="Proteomes" id="UP001227230"/>
    </source>
</evidence>
<dbReference type="EMBL" id="CP126654">
    <property type="protein sequence ID" value="WJZ91051.1"/>
    <property type="molecule type" value="Genomic_DNA"/>
</dbReference>
<dbReference type="Gene3D" id="3.40.50.11260">
    <property type="match status" value="1"/>
</dbReference>
<dbReference type="SUPFAM" id="SSF56672">
    <property type="entry name" value="DNA/RNA polymerases"/>
    <property type="match status" value="1"/>
</dbReference>
<comment type="similarity">
    <text evidence="1">Belongs to the heat shock protein 90 family.</text>
</comment>
<dbReference type="SUPFAM" id="SSF54211">
    <property type="entry name" value="Ribosomal protein S5 domain 2-like"/>
    <property type="match status" value="1"/>
</dbReference>
<evidence type="ECO:0000259" key="3">
    <source>
        <dbReference type="PROSITE" id="PS50878"/>
    </source>
</evidence>
<proteinExistence type="inferred from homology"/>
<dbReference type="InterPro" id="IPR036397">
    <property type="entry name" value="RNaseH_sf"/>
</dbReference>
<keyword evidence="5" id="KW-1185">Reference proteome</keyword>
<feature type="domain" description="Reverse transcriptase" evidence="3">
    <location>
        <begin position="1"/>
        <end position="60"/>
    </location>
</feature>
<evidence type="ECO:0000256" key="2">
    <source>
        <dbReference type="ARBA" id="ARBA00023186"/>
    </source>
</evidence>
<dbReference type="PANTHER" id="PTHR48475">
    <property type="entry name" value="RIBONUCLEASE H"/>
    <property type="match status" value="1"/>
</dbReference>
<organism evidence="4 5">
    <name type="scientific">Vitis vinifera</name>
    <name type="common">Grape</name>
    <dbReference type="NCBI Taxonomy" id="29760"/>
    <lineage>
        <taxon>Eukaryota</taxon>
        <taxon>Viridiplantae</taxon>
        <taxon>Streptophyta</taxon>
        <taxon>Embryophyta</taxon>
        <taxon>Tracheophyta</taxon>
        <taxon>Spermatophyta</taxon>
        <taxon>Magnoliopsida</taxon>
        <taxon>eudicotyledons</taxon>
        <taxon>Gunneridae</taxon>
        <taxon>Pentapetalae</taxon>
        <taxon>rosids</taxon>
        <taxon>Vitales</taxon>
        <taxon>Vitaceae</taxon>
        <taxon>Viteae</taxon>
        <taxon>Vitis</taxon>
    </lineage>
</organism>